<evidence type="ECO:0000313" key="5">
    <source>
        <dbReference type="Proteomes" id="UP000008867"/>
    </source>
</evidence>
<dbReference type="CDD" id="cd00067">
    <property type="entry name" value="GAL4"/>
    <property type="match status" value="1"/>
</dbReference>
<feature type="domain" description="Zn(2)-C6 fungal-type" evidence="3">
    <location>
        <begin position="52"/>
        <end position="81"/>
    </location>
</feature>
<feature type="region of interest" description="Disordered" evidence="2">
    <location>
        <begin position="710"/>
        <end position="732"/>
    </location>
</feature>
<sequence length="836" mass="90076">MCFSTLAPHTPTTESASSSPTQPLAALSSQLFASVPEAITAEGSTRKRVGRACEVCRRKKVKCNGQKPCSQCIAFAEECNYVDVKDRSAYSRRYVESLEARLAGVENRVAFLLQRQACDRVCEHHQPTEMTSRQANLGSGTMFPWQRQVEQEDQAGVARAFPSAEGIQSLLSLEHSIDLSPLSATYLIEQANAALHRQGHSPFPFAARSDAVQMQIQQQAPTSSSFPPYPSDLDLKREVGSNSITPSLPAEADFLALLESYSQRVYPFFSIVVPSDAHSAWINVSSTGHSLSVQSSSEVALLFAVMACGAQAFTSSPIPTSTYPNHPNNSAAPRYSSDEFDAHARALARTMQDLSHHDPQEASRQVQVQALLSLHAAGRGDSMVAFDHIGRARSLLATRAPPGEHQPDHVRQCASIELLDRTIRSALGRMATQQQSVTSSQPDAPLSQHAPGLLSALCDLSTLCSESGTVGRTIRDLLATRSHSADDDLQALARDSDRHLLDWYAALPASYRCTPSTASDPTSAACCIAFGALQCERVRLHLALQHFTHTSGRAGDAERCDLARCLHVAGETIRKFATVARCVPPSPWLVLYAQCLGASAAFLALTAVREPHCNVAGLLGEVDVAVAGLAQLEHTIRGVQEIRTGLARLVSAIRAQSEDSPESRSGRKRKPEVEQSASMRSAIEKRIRAATMPQVATQVAVSPIVRAETAPPVPLDQPQGPAASLATSSTQTPPGAMSVFYQPAPPPNAGPAQMQWPTQDVRHVGAGEMASLNAYWNAPTSNVGFAAPQQQQQQHSPVIPSQSQGLPFDLQQQQQLMAGLLGDYMIQDQHGRRQTG</sequence>
<feature type="compositionally biased region" description="Low complexity" evidence="2">
    <location>
        <begin position="8"/>
        <end position="21"/>
    </location>
</feature>
<dbReference type="HOGENOM" id="CLU_339857_0_0_1"/>
<evidence type="ECO:0000313" key="4">
    <source>
        <dbReference type="EMBL" id="CBQ71663.1"/>
    </source>
</evidence>
<keyword evidence="1" id="KW-0539">Nucleus</keyword>
<dbReference type="InterPro" id="IPR050987">
    <property type="entry name" value="AtrR-like"/>
</dbReference>
<dbReference type="VEuPathDB" id="FungiDB:sr12519"/>
<dbReference type="PANTHER" id="PTHR46910">
    <property type="entry name" value="TRANSCRIPTION FACTOR PDR1"/>
    <property type="match status" value="1"/>
</dbReference>
<dbReference type="PROSITE" id="PS00463">
    <property type="entry name" value="ZN2_CY6_FUNGAL_1"/>
    <property type="match status" value="1"/>
</dbReference>
<evidence type="ECO:0000256" key="2">
    <source>
        <dbReference type="SAM" id="MobiDB-lite"/>
    </source>
</evidence>
<reference evidence="4 5" key="1">
    <citation type="journal article" date="2010" name="Science">
        <title>Pathogenicity determinants in smut fungi revealed by genome comparison.</title>
        <authorList>
            <person name="Schirawski J."/>
            <person name="Mannhaupt G."/>
            <person name="Muench K."/>
            <person name="Brefort T."/>
            <person name="Schipper K."/>
            <person name="Doehlemann G."/>
            <person name="Di Stasio M."/>
            <person name="Roessel N."/>
            <person name="Mendoza-Mendoza A."/>
            <person name="Pester D."/>
            <person name="Mueller O."/>
            <person name="Winterberg B."/>
            <person name="Meyer E."/>
            <person name="Ghareeb H."/>
            <person name="Wollenberg T."/>
            <person name="Muensterkoetter M."/>
            <person name="Wong P."/>
            <person name="Walter M."/>
            <person name="Stukenbrock E."/>
            <person name="Gueldener U."/>
            <person name="Kahmann R."/>
        </authorList>
    </citation>
    <scope>NUCLEOTIDE SEQUENCE [LARGE SCALE GENOMIC DNA]</scope>
    <source>
        <strain evidence="5">SRZ2</strain>
    </source>
</reference>
<dbReference type="AlphaFoldDB" id="E6ZWQ6"/>
<gene>
    <name evidence="4" type="ORF">sr12519</name>
</gene>
<dbReference type="eggNOG" id="ENOG502S8N8">
    <property type="taxonomic scope" value="Eukaryota"/>
</dbReference>
<dbReference type="Proteomes" id="UP000008867">
    <property type="component" value="Chromosome 3"/>
</dbReference>
<evidence type="ECO:0000256" key="1">
    <source>
        <dbReference type="ARBA" id="ARBA00023242"/>
    </source>
</evidence>
<dbReference type="Gene3D" id="4.10.240.10">
    <property type="entry name" value="Zn(2)-C6 fungal-type DNA-binding domain"/>
    <property type="match status" value="1"/>
</dbReference>
<dbReference type="Pfam" id="PF00172">
    <property type="entry name" value="Zn_clus"/>
    <property type="match status" value="1"/>
</dbReference>
<dbReference type="GO" id="GO:0000981">
    <property type="term" value="F:DNA-binding transcription factor activity, RNA polymerase II-specific"/>
    <property type="evidence" value="ECO:0007669"/>
    <property type="project" value="InterPro"/>
</dbReference>
<dbReference type="CDD" id="cd12148">
    <property type="entry name" value="fungal_TF_MHR"/>
    <property type="match status" value="1"/>
</dbReference>
<accession>E6ZWQ6</accession>
<dbReference type="PROSITE" id="PS50048">
    <property type="entry name" value="ZN2_CY6_FUNGAL_2"/>
    <property type="match status" value="1"/>
</dbReference>
<evidence type="ECO:0000259" key="3">
    <source>
        <dbReference type="PROSITE" id="PS50048"/>
    </source>
</evidence>
<dbReference type="InterPro" id="IPR001138">
    <property type="entry name" value="Zn2Cys6_DnaBD"/>
</dbReference>
<dbReference type="InterPro" id="IPR036864">
    <property type="entry name" value="Zn2-C6_fun-type_DNA-bd_sf"/>
</dbReference>
<organism evidence="4 5">
    <name type="scientific">Sporisorium reilianum (strain SRZ2)</name>
    <name type="common">Maize head smut fungus</name>
    <dbReference type="NCBI Taxonomy" id="999809"/>
    <lineage>
        <taxon>Eukaryota</taxon>
        <taxon>Fungi</taxon>
        <taxon>Dikarya</taxon>
        <taxon>Basidiomycota</taxon>
        <taxon>Ustilaginomycotina</taxon>
        <taxon>Ustilaginomycetes</taxon>
        <taxon>Ustilaginales</taxon>
        <taxon>Ustilaginaceae</taxon>
        <taxon>Sporisorium</taxon>
    </lineage>
</organism>
<keyword evidence="5" id="KW-1185">Reference proteome</keyword>
<feature type="region of interest" description="Disordered" evidence="2">
    <location>
        <begin position="1"/>
        <end position="21"/>
    </location>
</feature>
<dbReference type="GO" id="GO:0008270">
    <property type="term" value="F:zinc ion binding"/>
    <property type="evidence" value="ECO:0007669"/>
    <property type="project" value="InterPro"/>
</dbReference>
<dbReference type="OrthoDB" id="39175at2759"/>
<feature type="region of interest" description="Disordered" evidence="2">
    <location>
        <begin position="654"/>
        <end position="680"/>
    </location>
</feature>
<proteinExistence type="predicted"/>
<dbReference type="PANTHER" id="PTHR46910:SF1">
    <property type="entry name" value="MISCELLANEOUS ZN(II)2CYS6 TRANSCRIPTION FACTOR (EUROFUNG)-RELATED"/>
    <property type="match status" value="1"/>
</dbReference>
<dbReference type="SUPFAM" id="SSF57701">
    <property type="entry name" value="Zn2/Cys6 DNA-binding domain"/>
    <property type="match status" value="1"/>
</dbReference>
<name>E6ZWQ6_SPORE</name>
<dbReference type="EMBL" id="FQ311452">
    <property type="protein sequence ID" value="CBQ71663.1"/>
    <property type="molecule type" value="Genomic_DNA"/>
</dbReference>
<protein>
    <recommendedName>
        <fullName evidence="3">Zn(2)-C6 fungal-type domain-containing protein</fullName>
    </recommendedName>
</protein>
<dbReference type="SMART" id="SM00066">
    <property type="entry name" value="GAL4"/>
    <property type="match status" value="1"/>
</dbReference>